<evidence type="ECO:0000256" key="4">
    <source>
        <dbReference type="ARBA" id="ARBA00023242"/>
    </source>
</evidence>
<dbReference type="eggNOG" id="KOG0843">
    <property type="taxonomic scope" value="Eukaryota"/>
</dbReference>
<dbReference type="OMA" id="SKEYNNA"/>
<evidence type="ECO:0000313" key="10">
    <source>
        <dbReference type="Proteomes" id="UP000008792"/>
    </source>
</evidence>
<evidence type="ECO:0000256" key="3">
    <source>
        <dbReference type="ARBA" id="ARBA00023155"/>
    </source>
</evidence>
<sequence length="469" mass="50550">MLQNPSKYHANPLSHFLALHNTQANSVAQAQAHAHAQAQAQGHGHGHGHGQLQPHHALPSAALAAAAAAAAVTAAGQSSYQMELHSNQQQQQQQQQLPIGLPTPTQTQADTHNQQREQQQQQLATATSHAQLIEAAAAHTSLDVGKSFTIAAILGLQQQSKDYNNAINLSLNGAASAGAGADVLDQDNNNSKFYNNNNNINNANNNNNNSYGTSSNNNNNSQSVNNFNCDSSGSRYLATVQHPHPHPHSHSHSQQRANFAAAAVVAAAVSGAPSALQSLQQLHQHHAQQASLSFQRDKLKSDSQKKSALKNKRVRTIFTPEQLECLEAEFERQQYMVGPERLYLAHTLKLTEAQVKVWFQNRRIKWRKHHLELTQQRLALIRQTQLPGGAVATAATTSAANAAELPLNAGCSTASPSLLEEDNDNEDSKQSLSLPLRPLSRAASESDLSICNDSLDLDGDSLMDGSEEA</sequence>
<dbReference type="SMART" id="SM00389">
    <property type="entry name" value="HOX"/>
    <property type="match status" value="1"/>
</dbReference>
<keyword evidence="3 5" id="KW-0371">Homeobox</keyword>
<dbReference type="OrthoDB" id="6159439at2759"/>
<feature type="region of interest" description="Disordered" evidence="7">
    <location>
        <begin position="25"/>
        <end position="54"/>
    </location>
</feature>
<name>B4M0V4_DROVI</name>
<dbReference type="PANTHER" id="PTHR24339">
    <property type="entry name" value="HOMEOBOX PROTEIN EMX-RELATED"/>
    <property type="match status" value="1"/>
</dbReference>
<dbReference type="Proteomes" id="UP000008792">
    <property type="component" value="Unassembled WGS sequence"/>
</dbReference>
<evidence type="ECO:0000256" key="6">
    <source>
        <dbReference type="RuleBase" id="RU000682"/>
    </source>
</evidence>
<dbReference type="GO" id="GO:0030182">
    <property type="term" value="P:neuron differentiation"/>
    <property type="evidence" value="ECO:0007669"/>
    <property type="project" value="TreeGrafter"/>
</dbReference>
<dbReference type="PANTHER" id="PTHR24339:SF67">
    <property type="entry name" value="GNOT1 HOMEODOMAIN PROTEIN-RELATED"/>
    <property type="match status" value="1"/>
</dbReference>
<dbReference type="PROSITE" id="PS50071">
    <property type="entry name" value="HOMEOBOX_2"/>
    <property type="match status" value="1"/>
</dbReference>
<feature type="region of interest" description="Disordered" evidence="7">
    <location>
        <begin position="82"/>
        <end position="122"/>
    </location>
</feature>
<feature type="compositionally biased region" description="Low complexity" evidence="7">
    <location>
        <begin position="188"/>
        <end position="228"/>
    </location>
</feature>
<gene>
    <name evidence="9" type="primary">Dvir\GJ22550</name>
    <name evidence="9" type="ORF">Dvir_GJ22550</name>
</gene>
<feature type="compositionally biased region" description="Low complexity" evidence="7">
    <location>
        <begin position="431"/>
        <end position="443"/>
    </location>
</feature>
<feature type="compositionally biased region" description="Basic and acidic residues" evidence="7">
    <location>
        <begin position="295"/>
        <end position="305"/>
    </location>
</feature>
<dbReference type="Gene3D" id="1.10.10.60">
    <property type="entry name" value="Homeodomain-like"/>
    <property type="match status" value="1"/>
</dbReference>
<protein>
    <recommendedName>
        <fullName evidence="8">Homeobox domain-containing protein</fullName>
    </recommendedName>
</protein>
<evidence type="ECO:0000256" key="7">
    <source>
        <dbReference type="SAM" id="MobiDB-lite"/>
    </source>
</evidence>
<dbReference type="AlphaFoldDB" id="B4M0V4"/>
<dbReference type="FunFam" id="1.10.10.60:FF:000378">
    <property type="entry name" value="Notochord homeobox"/>
    <property type="match status" value="1"/>
</dbReference>
<dbReference type="EMBL" id="CH940650">
    <property type="protein sequence ID" value="EDW68413.1"/>
    <property type="molecule type" value="Genomic_DNA"/>
</dbReference>
<keyword evidence="4 5" id="KW-0539">Nucleus</keyword>
<dbReference type="InParanoid" id="B4M0V4"/>
<dbReference type="PhylomeDB" id="B4M0V4"/>
<dbReference type="InterPro" id="IPR017970">
    <property type="entry name" value="Homeobox_CS"/>
</dbReference>
<dbReference type="GO" id="GO:0007417">
    <property type="term" value="P:central nervous system development"/>
    <property type="evidence" value="ECO:0007669"/>
    <property type="project" value="TreeGrafter"/>
</dbReference>
<feature type="domain" description="Homeobox" evidence="8">
    <location>
        <begin position="309"/>
        <end position="369"/>
    </location>
</feature>
<evidence type="ECO:0000256" key="1">
    <source>
        <dbReference type="ARBA" id="ARBA00004123"/>
    </source>
</evidence>
<proteinExistence type="predicted"/>
<feature type="compositionally biased region" description="Basic residues" evidence="7">
    <location>
        <begin position="243"/>
        <end position="253"/>
    </location>
</feature>
<keyword evidence="2 5" id="KW-0238">DNA-binding</keyword>
<dbReference type="STRING" id="7244.B4M0V4"/>
<dbReference type="GO" id="GO:0000981">
    <property type="term" value="F:DNA-binding transcription factor activity, RNA polymerase II-specific"/>
    <property type="evidence" value="ECO:0007669"/>
    <property type="project" value="InterPro"/>
</dbReference>
<organism evidence="9 10">
    <name type="scientific">Drosophila virilis</name>
    <name type="common">Fruit fly</name>
    <dbReference type="NCBI Taxonomy" id="7244"/>
    <lineage>
        <taxon>Eukaryota</taxon>
        <taxon>Metazoa</taxon>
        <taxon>Ecdysozoa</taxon>
        <taxon>Arthropoda</taxon>
        <taxon>Hexapoda</taxon>
        <taxon>Insecta</taxon>
        <taxon>Pterygota</taxon>
        <taxon>Neoptera</taxon>
        <taxon>Endopterygota</taxon>
        <taxon>Diptera</taxon>
        <taxon>Brachycera</taxon>
        <taxon>Muscomorpha</taxon>
        <taxon>Ephydroidea</taxon>
        <taxon>Drosophilidae</taxon>
        <taxon>Drosophila</taxon>
    </lineage>
</organism>
<dbReference type="HOGENOM" id="CLU_605909_0_0_1"/>
<feature type="region of interest" description="Disordered" evidence="7">
    <location>
        <begin position="188"/>
        <end position="257"/>
    </location>
</feature>
<feature type="compositionally biased region" description="Low complexity" evidence="7">
    <location>
        <begin position="28"/>
        <end position="42"/>
    </location>
</feature>
<dbReference type="PROSITE" id="PS00027">
    <property type="entry name" value="HOMEOBOX_1"/>
    <property type="match status" value="1"/>
</dbReference>
<dbReference type="SUPFAM" id="SSF46689">
    <property type="entry name" value="Homeodomain-like"/>
    <property type="match status" value="1"/>
</dbReference>
<feature type="DNA-binding region" description="Homeobox" evidence="5">
    <location>
        <begin position="311"/>
        <end position="370"/>
    </location>
</feature>
<dbReference type="Pfam" id="PF00046">
    <property type="entry name" value="Homeodomain"/>
    <property type="match status" value="1"/>
</dbReference>
<dbReference type="GO" id="GO:0005634">
    <property type="term" value="C:nucleus"/>
    <property type="evidence" value="ECO:0007669"/>
    <property type="project" value="UniProtKB-SubCell"/>
</dbReference>
<dbReference type="SMR" id="B4M0V4"/>
<accession>B4M0V4</accession>
<dbReference type="InterPro" id="IPR050877">
    <property type="entry name" value="EMX-VAX-Noto_Homeobox_TFs"/>
</dbReference>
<dbReference type="InterPro" id="IPR009057">
    <property type="entry name" value="Homeodomain-like_sf"/>
</dbReference>
<evidence type="ECO:0000256" key="5">
    <source>
        <dbReference type="PROSITE-ProRule" id="PRU00108"/>
    </source>
</evidence>
<feature type="compositionally biased region" description="Low complexity" evidence="7">
    <location>
        <begin position="279"/>
        <end position="293"/>
    </location>
</feature>
<dbReference type="GO" id="GO:0000978">
    <property type="term" value="F:RNA polymerase II cis-regulatory region sequence-specific DNA binding"/>
    <property type="evidence" value="ECO:0007669"/>
    <property type="project" value="TreeGrafter"/>
</dbReference>
<feature type="compositionally biased region" description="Polar residues" evidence="7">
    <location>
        <begin position="103"/>
        <end position="112"/>
    </location>
</feature>
<comment type="subcellular location">
    <subcellularLocation>
        <location evidence="1 5 6">Nucleus</location>
    </subcellularLocation>
</comment>
<evidence type="ECO:0000313" key="9">
    <source>
        <dbReference type="EMBL" id="EDW68413.1"/>
    </source>
</evidence>
<feature type="region of interest" description="Disordered" evidence="7">
    <location>
        <begin position="279"/>
        <end position="307"/>
    </location>
</feature>
<dbReference type="CDD" id="cd00086">
    <property type="entry name" value="homeodomain"/>
    <property type="match status" value="1"/>
</dbReference>
<dbReference type="InterPro" id="IPR001356">
    <property type="entry name" value="HD"/>
</dbReference>
<keyword evidence="10" id="KW-1185">Reference proteome</keyword>
<evidence type="ECO:0000259" key="8">
    <source>
        <dbReference type="PROSITE" id="PS50071"/>
    </source>
</evidence>
<feature type="region of interest" description="Disordered" evidence="7">
    <location>
        <begin position="413"/>
        <end position="446"/>
    </location>
</feature>
<reference evidence="9 10" key="1">
    <citation type="journal article" date="2007" name="Nature">
        <title>Evolution of genes and genomes on the Drosophila phylogeny.</title>
        <authorList>
            <consortium name="Drosophila 12 Genomes Consortium"/>
            <person name="Clark A.G."/>
            <person name="Eisen M.B."/>
            <person name="Smith D.R."/>
            <person name="Bergman C.M."/>
            <person name="Oliver B."/>
            <person name="Markow T.A."/>
            <person name="Kaufman T.C."/>
            <person name="Kellis M."/>
            <person name="Gelbart W."/>
            <person name="Iyer V.N."/>
            <person name="Pollard D.A."/>
            <person name="Sackton T.B."/>
            <person name="Larracuente A.M."/>
            <person name="Singh N.D."/>
            <person name="Abad J.P."/>
            <person name="Abt D.N."/>
            <person name="Adryan B."/>
            <person name="Aguade M."/>
            <person name="Akashi H."/>
            <person name="Anderson W.W."/>
            <person name="Aquadro C.F."/>
            <person name="Ardell D.H."/>
            <person name="Arguello R."/>
            <person name="Artieri C.G."/>
            <person name="Barbash D.A."/>
            <person name="Barker D."/>
            <person name="Barsanti P."/>
            <person name="Batterham P."/>
            <person name="Batzoglou S."/>
            <person name="Begun D."/>
            <person name="Bhutkar A."/>
            <person name="Blanco E."/>
            <person name="Bosak S.A."/>
            <person name="Bradley R.K."/>
            <person name="Brand A.D."/>
            <person name="Brent M.R."/>
            <person name="Brooks A.N."/>
            <person name="Brown R.H."/>
            <person name="Butlin R.K."/>
            <person name="Caggese C."/>
            <person name="Calvi B.R."/>
            <person name="Bernardo de Carvalho A."/>
            <person name="Caspi A."/>
            <person name="Castrezana S."/>
            <person name="Celniker S.E."/>
            <person name="Chang J.L."/>
            <person name="Chapple C."/>
            <person name="Chatterji S."/>
            <person name="Chinwalla A."/>
            <person name="Civetta A."/>
            <person name="Clifton S.W."/>
            <person name="Comeron J.M."/>
            <person name="Costello J.C."/>
            <person name="Coyne J.A."/>
            <person name="Daub J."/>
            <person name="David R.G."/>
            <person name="Delcher A.L."/>
            <person name="Delehaunty K."/>
            <person name="Do C.B."/>
            <person name="Ebling H."/>
            <person name="Edwards K."/>
            <person name="Eickbush T."/>
            <person name="Evans J.D."/>
            <person name="Filipski A."/>
            <person name="Findeiss S."/>
            <person name="Freyhult E."/>
            <person name="Fulton L."/>
            <person name="Fulton R."/>
            <person name="Garcia A.C."/>
            <person name="Gardiner A."/>
            <person name="Garfield D.A."/>
            <person name="Garvin B.E."/>
            <person name="Gibson G."/>
            <person name="Gilbert D."/>
            <person name="Gnerre S."/>
            <person name="Godfrey J."/>
            <person name="Good R."/>
            <person name="Gotea V."/>
            <person name="Gravely B."/>
            <person name="Greenberg A.J."/>
            <person name="Griffiths-Jones S."/>
            <person name="Gross S."/>
            <person name="Guigo R."/>
            <person name="Gustafson E.A."/>
            <person name="Haerty W."/>
            <person name="Hahn M.W."/>
            <person name="Halligan D.L."/>
            <person name="Halpern A.L."/>
            <person name="Halter G.M."/>
            <person name="Han M.V."/>
            <person name="Heger A."/>
            <person name="Hillier L."/>
            <person name="Hinrichs A.S."/>
            <person name="Holmes I."/>
            <person name="Hoskins R.A."/>
            <person name="Hubisz M.J."/>
            <person name="Hultmark D."/>
            <person name="Huntley M.A."/>
            <person name="Jaffe D.B."/>
            <person name="Jagadeeshan S."/>
            <person name="Jeck W.R."/>
            <person name="Johnson J."/>
            <person name="Jones C.D."/>
            <person name="Jordan W.C."/>
            <person name="Karpen G.H."/>
            <person name="Kataoka E."/>
            <person name="Keightley P.D."/>
            <person name="Kheradpour P."/>
            <person name="Kirkness E.F."/>
            <person name="Koerich L.B."/>
            <person name="Kristiansen K."/>
            <person name="Kudrna D."/>
            <person name="Kulathinal R.J."/>
            <person name="Kumar S."/>
            <person name="Kwok R."/>
            <person name="Lander E."/>
            <person name="Langley C.H."/>
            <person name="Lapoint R."/>
            <person name="Lazzaro B.P."/>
            <person name="Lee S.J."/>
            <person name="Levesque L."/>
            <person name="Li R."/>
            <person name="Lin C.F."/>
            <person name="Lin M.F."/>
            <person name="Lindblad-Toh K."/>
            <person name="Llopart A."/>
            <person name="Long M."/>
            <person name="Low L."/>
            <person name="Lozovsky E."/>
            <person name="Lu J."/>
            <person name="Luo M."/>
            <person name="Machado C.A."/>
            <person name="Makalowski W."/>
            <person name="Marzo M."/>
            <person name="Matsuda M."/>
            <person name="Matzkin L."/>
            <person name="McAllister B."/>
            <person name="McBride C.S."/>
            <person name="McKernan B."/>
            <person name="McKernan K."/>
            <person name="Mendez-Lago M."/>
            <person name="Minx P."/>
            <person name="Mollenhauer M.U."/>
            <person name="Montooth K."/>
            <person name="Mount S.M."/>
            <person name="Mu X."/>
            <person name="Myers E."/>
            <person name="Negre B."/>
            <person name="Newfeld S."/>
            <person name="Nielsen R."/>
            <person name="Noor M.A."/>
            <person name="O'Grady P."/>
            <person name="Pachter L."/>
            <person name="Papaceit M."/>
            <person name="Parisi M.J."/>
            <person name="Parisi M."/>
            <person name="Parts L."/>
            <person name="Pedersen J.S."/>
            <person name="Pesole G."/>
            <person name="Phillippy A.M."/>
            <person name="Ponting C.P."/>
            <person name="Pop M."/>
            <person name="Porcelli D."/>
            <person name="Powell J.R."/>
            <person name="Prohaska S."/>
            <person name="Pruitt K."/>
            <person name="Puig M."/>
            <person name="Quesneville H."/>
            <person name="Ram K.R."/>
            <person name="Rand D."/>
            <person name="Rasmussen M.D."/>
            <person name="Reed L.K."/>
            <person name="Reenan R."/>
            <person name="Reily A."/>
            <person name="Remington K.A."/>
            <person name="Rieger T.T."/>
            <person name="Ritchie M.G."/>
            <person name="Robin C."/>
            <person name="Rogers Y.H."/>
            <person name="Rohde C."/>
            <person name="Rozas J."/>
            <person name="Rubenfield M.J."/>
            <person name="Ruiz A."/>
            <person name="Russo S."/>
            <person name="Salzberg S.L."/>
            <person name="Sanchez-Gracia A."/>
            <person name="Saranga D.J."/>
            <person name="Sato H."/>
            <person name="Schaeffer S.W."/>
            <person name="Schatz M.C."/>
            <person name="Schlenke T."/>
            <person name="Schwartz R."/>
            <person name="Segarra C."/>
            <person name="Singh R.S."/>
            <person name="Sirot L."/>
            <person name="Sirota M."/>
            <person name="Sisneros N.B."/>
            <person name="Smith C.D."/>
            <person name="Smith T.F."/>
            <person name="Spieth J."/>
            <person name="Stage D.E."/>
            <person name="Stark A."/>
            <person name="Stephan W."/>
            <person name="Strausberg R.L."/>
            <person name="Strempel S."/>
            <person name="Sturgill D."/>
            <person name="Sutton G."/>
            <person name="Sutton G.G."/>
            <person name="Tao W."/>
            <person name="Teichmann S."/>
            <person name="Tobari Y.N."/>
            <person name="Tomimura Y."/>
            <person name="Tsolas J.M."/>
            <person name="Valente V.L."/>
            <person name="Venter E."/>
            <person name="Venter J.C."/>
            <person name="Vicario S."/>
            <person name="Vieira F.G."/>
            <person name="Vilella A.J."/>
            <person name="Villasante A."/>
            <person name="Walenz B."/>
            <person name="Wang J."/>
            <person name="Wasserman M."/>
            <person name="Watts T."/>
            <person name="Wilson D."/>
            <person name="Wilson R.K."/>
            <person name="Wing R.A."/>
            <person name="Wolfner M.F."/>
            <person name="Wong A."/>
            <person name="Wong G.K."/>
            <person name="Wu C.I."/>
            <person name="Wu G."/>
            <person name="Yamamoto D."/>
            <person name="Yang H.P."/>
            <person name="Yang S.P."/>
            <person name="Yorke J.A."/>
            <person name="Yoshida K."/>
            <person name="Zdobnov E."/>
            <person name="Zhang P."/>
            <person name="Zhang Y."/>
            <person name="Zimin A.V."/>
            <person name="Baldwin J."/>
            <person name="Abdouelleil A."/>
            <person name="Abdulkadir J."/>
            <person name="Abebe A."/>
            <person name="Abera B."/>
            <person name="Abreu J."/>
            <person name="Acer S.C."/>
            <person name="Aftuck L."/>
            <person name="Alexander A."/>
            <person name="An P."/>
            <person name="Anderson E."/>
            <person name="Anderson S."/>
            <person name="Arachi H."/>
            <person name="Azer M."/>
            <person name="Bachantsang P."/>
            <person name="Barry A."/>
            <person name="Bayul T."/>
            <person name="Berlin A."/>
            <person name="Bessette D."/>
            <person name="Bloom T."/>
            <person name="Blye J."/>
            <person name="Boguslavskiy L."/>
            <person name="Bonnet C."/>
            <person name="Boukhgalter B."/>
            <person name="Bourzgui I."/>
            <person name="Brown A."/>
            <person name="Cahill P."/>
            <person name="Channer S."/>
            <person name="Cheshatsang Y."/>
            <person name="Chuda L."/>
            <person name="Citroen M."/>
            <person name="Collymore A."/>
            <person name="Cooke P."/>
            <person name="Costello M."/>
            <person name="D'Aco K."/>
            <person name="Daza R."/>
            <person name="De Haan G."/>
            <person name="DeGray S."/>
            <person name="DeMaso C."/>
            <person name="Dhargay N."/>
            <person name="Dooley K."/>
            <person name="Dooley E."/>
            <person name="Doricent M."/>
            <person name="Dorje P."/>
            <person name="Dorjee K."/>
            <person name="Dupes A."/>
            <person name="Elong R."/>
            <person name="Falk J."/>
            <person name="Farina A."/>
            <person name="Faro S."/>
            <person name="Ferguson D."/>
            <person name="Fisher S."/>
            <person name="Foley C.D."/>
            <person name="Franke A."/>
            <person name="Friedrich D."/>
            <person name="Gadbois L."/>
            <person name="Gearin G."/>
            <person name="Gearin C.R."/>
            <person name="Giannoukos G."/>
            <person name="Goode T."/>
            <person name="Graham J."/>
            <person name="Grandbois E."/>
            <person name="Grewal S."/>
            <person name="Gyaltsen K."/>
            <person name="Hafez N."/>
            <person name="Hagos B."/>
            <person name="Hall J."/>
            <person name="Henson C."/>
            <person name="Hollinger A."/>
            <person name="Honan T."/>
            <person name="Huard M.D."/>
            <person name="Hughes L."/>
            <person name="Hurhula B."/>
            <person name="Husby M.E."/>
            <person name="Kamat A."/>
            <person name="Kanga B."/>
            <person name="Kashin S."/>
            <person name="Khazanovich D."/>
            <person name="Kisner P."/>
            <person name="Lance K."/>
            <person name="Lara M."/>
            <person name="Lee W."/>
            <person name="Lennon N."/>
            <person name="Letendre F."/>
            <person name="LeVine R."/>
            <person name="Lipovsky A."/>
            <person name="Liu X."/>
            <person name="Liu J."/>
            <person name="Liu S."/>
            <person name="Lokyitsang T."/>
            <person name="Lokyitsang Y."/>
            <person name="Lubonja R."/>
            <person name="Lui A."/>
            <person name="MacDonald P."/>
            <person name="Magnisalis V."/>
            <person name="Maru K."/>
            <person name="Matthews C."/>
            <person name="McCusker W."/>
            <person name="McDonough S."/>
            <person name="Mehta T."/>
            <person name="Meldrim J."/>
            <person name="Meneus L."/>
            <person name="Mihai O."/>
            <person name="Mihalev A."/>
            <person name="Mihova T."/>
            <person name="Mittelman R."/>
            <person name="Mlenga V."/>
            <person name="Montmayeur A."/>
            <person name="Mulrain L."/>
            <person name="Navidi A."/>
            <person name="Naylor J."/>
            <person name="Negash T."/>
            <person name="Nguyen T."/>
            <person name="Nguyen N."/>
            <person name="Nicol R."/>
            <person name="Norbu C."/>
            <person name="Norbu N."/>
            <person name="Novod N."/>
            <person name="O'Neill B."/>
            <person name="Osman S."/>
            <person name="Markiewicz E."/>
            <person name="Oyono O.L."/>
            <person name="Patti C."/>
            <person name="Phunkhang P."/>
            <person name="Pierre F."/>
            <person name="Priest M."/>
            <person name="Raghuraman S."/>
            <person name="Rege F."/>
            <person name="Reyes R."/>
            <person name="Rise C."/>
            <person name="Rogov P."/>
            <person name="Ross K."/>
            <person name="Ryan E."/>
            <person name="Settipalli S."/>
            <person name="Shea T."/>
            <person name="Sherpa N."/>
            <person name="Shi L."/>
            <person name="Shih D."/>
            <person name="Sparrow T."/>
            <person name="Spaulding J."/>
            <person name="Stalker J."/>
            <person name="Stange-Thomann N."/>
            <person name="Stavropoulos S."/>
            <person name="Stone C."/>
            <person name="Strader C."/>
            <person name="Tesfaye S."/>
            <person name="Thomson T."/>
            <person name="Thoulutsang Y."/>
            <person name="Thoulutsang D."/>
            <person name="Topham K."/>
            <person name="Topping I."/>
            <person name="Tsamla T."/>
            <person name="Vassiliev H."/>
            <person name="Vo A."/>
            <person name="Wangchuk T."/>
            <person name="Wangdi T."/>
            <person name="Weiand M."/>
            <person name="Wilkinson J."/>
            <person name="Wilson A."/>
            <person name="Yadav S."/>
            <person name="Young G."/>
            <person name="Yu Q."/>
            <person name="Zembek L."/>
            <person name="Zhong D."/>
            <person name="Zimmer A."/>
            <person name="Zwirko Z."/>
            <person name="Jaffe D.B."/>
            <person name="Alvarez P."/>
            <person name="Brockman W."/>
            <person name="Butler J."/>
            <person name="Chin C."/>
            <person name="Gnerre S."/>
            <person name="Grabherr M."/>
            <person name="Kleber M."/>
            <person name="Mauceli E."/>
            <person name="MacCallum I."/>
        </authorList>
    </citation>
    <scope>NUCLEOTIDE SEQUENCE [LARGE SCALE GENOMIC DNA]</scope>
    <source>
        <strain evidence="10">Tucson 15010-1051.87</strain>
    </source>
</reference>
<evidence type="ECO:0000256" key="2">
    <source>
        <dbReference type="ARBA" id="ARBA00023125"/>
    </source>
</evidence>